<dbReference type="KEGG" id="drm:Dred_2722"/>
<name>A4J823_DESRM</name>
<evidence type="ECO:0000313" key="3">
    <source>
        <dbReference type="EMBL" id="ABO51226.1"/>
    </source>
</evidence>
<protein>
    <recommendedName>
        <fullName evidence="5">DUF2325 domain-containing protein</fullName>
    </recommendedName>
</protein>
<sequence length="301" mass="35530">MSFQNLSLIQPELNSSKLFNWQERNQKTLLDCCYHQHSQERKEPVFNYCETIDNDNHYHEKQYNDSAKYLDNKLELIIEYLLYKLIKEQRELIIVKQQYQREQQRNKQLAQELTTVKTASTDFEQKAKKLQHEKEELLHILEDVEQDLRQYEKRNSDLEDENLSFLVRIDELQSKIRDLHQQYYCSSCPKENDTESCPKVCCNNNSRTKRILMVGGITKIEARYRSLIEDTGNEFEYLDGYMKGGEKVLDSKIRRCDLVLCPVDCNSHNACVSVKKLCKKYGKPFKMLTSSSVSGIAQVIR</sequence>
<organism evidence="3 4">
    <name type="scientific">Desulforamulus reducens (strain ATCC BAA-1160 / DSM 100696 / MI-1)</name>
    <name type="common">Desulfotomaculum reducens</name>
    <dbReference type="NCBI Taxonomy" id="349161"/>
    <lineage>
        <taxon>Bacteria</taxon>
        <taxon>Bacillati</taxon>
        <taxon>Bacillota</taxon>
        <taxon>Clostridia</taxon>
        <taxon>Eubacteriales</taxon>
        <taxon>Peptococcaceae</taxon>
        <taxon>Desulforamulus</taxon>
    </lineage>
</organism>
<evidence type="ECO:0000256" key="1">
    <source>
        <dbReference type="ARBA" id="ARBA00007189"/>
    </source>
</evidence>
<proteinExistence type="inferred from homology"/>
<dbReference type="STRING" id="349161.Dred_2722"/>
<gene>
    <name evidence="3" type="ordered locus">Dred_2722</name>
</gene>
<comment type="similarity">
    <text evidence="1">Belongs to the UPF0751 family.</text>
</comment>
<keyword evidence="2" id="KW-0175">Coiled coil</keyword>
<dbReference type="EMBL" id="CP000612">
    <property type="protein sequence ID" value="ABO51226.1"/>
    <property type="molecule type" value="Genomic_DNA"/>
</dbReference>
<keyword evidence="4" id="KW-1185">Reference proteome</keyword>
<accession>A4J823</accession>
<dbReference type="AlphaFoldDB" id="A4J823"/>
<feature type="coiled-coil region" evidence="2">
    <location>
        <begin position="92"/>
        <end position="161"/>
    </location>
</feature>
<evidence type="ECO:0008006" key="5">
    <source>
        <dbReference type="Google" id="ProtNLM"/>
    </source>
</evidence>
<dbReference type="InterPro" id="IPR016772">
    <property type="entry name" value="UCP020408"/>
</dbReference>
<dbReference type="Pfam" id="PF10087">
    <property type="entry name" value="DUF2325"/>
    <property type="match status" value="1"/>
</dbReference>
<evidence type="ECO:0000313" key="4">
    <source>
        <dbReference type="Proteomes" id="UP000001556"/>
    </source>
</evidence>
<dbReference type="Proteomes" id="UP000001556">
    <property type="component" value="Chromosome"/>
</dbReference>
<dbReference type="HOGENOM" id="CLU_923557_0_0_9"/>
<evidence type="ECO:0000256" key="2">
    <source>
        <dbReference type="SAM" id="Coils"/>
    </source>
</evidence>
<dbReference type="RefSeq" id="WP_011879023.1">
    <property type="nucleotide sequence ID" value="NC_009253.1"/>
</dbReference>
<dbReference type="eggNOG" id="COG3206">
    <property type="taxonomic scope" value="Bacteria"/>
</dbReference>
<reference evidence="3 4" key="1">
    <citation type="submission" date="2007-03" db="EMBL/GenBank/DDBJ databases">
        <title>Complete sequence of Desulfotomaculum reducens MI-1.</title>
        <authorList>
            <consortium name="US DOE Joint Genome Institute"/>
            <person name="Copeland A."/>
            <person name="Lucas S."/>
            <person name="Lapidus A."/>
            <person name="Barry K."/>
            <person name="Detter J.C."/>
            <person name="Glavina del Rio T."/>
            <person name="Hammon N."/>
            <person name="Israni S."/>
            <person name="Dalin E."/>
            <person name="Tice H."/>
            <person name="Pitluck S."/>
            <person name="Sims D."/>
            <person name="Brettin T."/>
            <person name="Bruce D."/>
            <person name="Han C."/>
            <person name="Tapia R."/>
            <person name="Schmutz J."/>
            <person name="Larimer F."/>
            <person name="Land M."/>
            <person name="Hauser L."/>
            <person name="Kyrpides N."/>
            <person name="Kim E."/>
            <person name="Tebo B.M."/>
            <person name="Richardson P."/>
        </authorList>
    </citation>
    <scope>NUCLEOTIDE SEQUENCE [LARGE SCALE GENOMIC DNA]</scope>
    <source>
        <strain evidence="3 4">MI-1</strain>
    </source>
</reference>